<dbReference type="OrthoDB" id="342264at2759"/>
<reference evidence="3" key="1">
    <citation type="journal article" date="2020" name="Microb. Genom.">
        <title>Genetic diversity of clinical and environmental Mucorales isolates obtained from an investigation of mucormycosis cases among solid organ transplant recipients.</title>
        <authorList>
            <person name="Nguyen M.H."/>
            <person name="Kaul D."/>
            <person name="Muto C."/>
            <person name="Cheng S.J."/>
            <person name="Richter R.A."/>
            <person name="Bruno V.M."/>
            <person name="Liu G."/>
            <person name="Beyhan S."/>
            <person name="Sundermann A.J."/>
            <person name="Mounaud S."/>
            <person name="Pasculle A.W."/>
            <person name="Nierman W.C."/>
            <person name="Driscoll E."/>
            <person name="Cumbie R."/>
            <person name="Clancy C.J."/>
            <person name="Dupont C.L."/>
        </authorList>
    </citation>
    <scope>NUCLEOTIDE SEQUENCE</scope>
    <source>
        <strain evidence="3">GL11</strain>
    </source>
</reference>
<dbReference type="InterPro" id="IPR036420">
    <property type="entry name" value="BRCT_dom_sf"/>
</dbReference>
<dbReference type="PANTHER" id="PTHR47667">
    <property type="entry name" value="REGULATOR OF TY1 TRANSPOSITION PROTEIN 107"/>
    <property type="match status" value="1"/>
</dbReference>
<dbReference type="Proteomes" id="UP000716291">
    <property type="component" value="Unassembled WGS sequence"/>
</dbReference>
<comment type="caution">
    <text evidence="3">The sequence shown here is derived from an EMBL/GenBank/DDBJ whole genome shotgun (WGS) entry which is preliminary data.</text>
</comment>
<evidence type="ECO:0000313" key="3">
    <source>
        <dbReference type="EMBL" id="KAG1307465.1"/>
    </source>
</evidence>
<evidence type="ECO:0000313" key="4">
    <source>
        <dbReference type="Proteomes" id="UP000716291"/>
    </source>
</evidence>
<dbReference type="GO" id="GO:0006302">
    <property type="term" value="P:double-strand break repair"/>
    <property type="evidence" value="ECO:0007669"/>
    <property type="project" value="TreeGrafter"/>
</dbReference>
<feature type="domain" description="BRCT" evidence="2">
    <location>
        <begin position="251"/>
        <end position="334"/>
    </location>
</feature>
<dbReference type="SUPFAM" id="SSF52113">
    <property type="entry name" value="BRCT domain"/>
    <property type="match status" value="3"/>
</dbReference>
<dbReference type="CDD" id="cd17711">
    <property type="entry name" value="BRCT_PAXIP1_rpt3"/>
    <property type="match status" value="1"/>
</dbReference>
<protein>
    <recommendedName>
        <fullName evidence="2">BRCT domain-containing protein</fullName>
    </recommendedName>
</protein>
<sequence>MLNQANIQSVTPLWVEVAVNNGFVHNPKYYSPCKPNQFLSGVVLTILDVPELDVQLISNEIKKYGGQIRNDLTEDTTHLICIDPRGAQYKHCIDHRIPVVLPQWLDDSLRWMEKLDSRAYQFPTPIVYNPAKPPTLFSYPTLEHLTNNIGQTLFDQIIYFGTDIHIKDDFKSRLVQSIKRAGGTVSTEYNPQVTIVILKYRSTPEAIQAYEDHKWIASLWWLTNTLAREYMLSPLSTLLDYPLPPGGIPGMEHLSISITGYKNIARDFLRRLIIHTGAVFNPLMDSNATHLICGSKKSEKYKETCHRDIKVVNHLWLEETFMLWKVLDCQNERYSYIGEDVLNQMVGRTHLLQNKLDLWMNPQTMPDYLKSKHAYEIINMDEKGSVDIVKPRKAALKAIRVLNSIVMPDANAYEKELRSAHSSSKKNADIASQRKKQKT</sequence>
<gene>
    <name evidence="3" type="ORF">G6F64_006801</name>
</gene>
<accession>A0A9P6X830</accession>
<dbReference type="AlphaFoldDB" id="A0A9P6X830"/>
<name>A0A9P6X830_RHIOR</name>
<dbReference type="InterPro" id="IPR001357">
    <property type="entry name" value="BRCT_dom"/>
</dbReference>
<feature type="domain" description="BRCT" evidence="2">
    <location>
        <begin position="149"/>
        <end position="239"/>
    </location>
</feature>
<dbReference type="Gene3D" id="3.40.50.10190">
    <property type="entry name" value="BRCT domain"/>
    <property type="match status" value="3"/>
</dbReference>
<feature type="domain" description="BRCT" evidence="2">
    <location>
        <begin position="34"/>
        <end position="122"/>
    </location>
</feature>
<dbReference type="GO" id="GO:1990683">
    <property type="term" value="P:DNA double-strand break attachment to nuclear envelope"/>
    <property type="evidence" value="ECO:0007669"/>
    <property type="project" value="TreeGrafter"/>
</dbReference>
<dbReference type="EMBL" id="JAANQT010000942">
    <property type="protein sequence ID" value="KAG1307465.1"/>
    <property type="molecule type" value="Genomic_DNA"/>
</dbReference>
<dbReference type="GO" id="GO:0005634">
    <property type="term" value="C:nucleus"/>
    <property type="evidence" value="ECO:0007669"/>
    <property type="project" value="TreeGrafter"/>
</dbReference>
<dbReference type="PANTHER" id="PTHR47667:SF1">
    <property type="entry name" value="REGULATOR OF TY1 TRANSPOSITION PROTEIN 107"/>
    <property type="match status" value="1"/>
</dbReference>
<dbReference type="SMART" id="SM00292">
    <property type="entry name" value="BRCT"/>
    <property type="match status" value="3"/>
</dbReference>
<dbReference type="GO" id="GO:0035361">
    <property type="term" value="C:Cul8-RING ubiquitin ligase complex"/>
    <property type="evidence" value="ECO:0007669"/>
    <property type="project" value="TreeGrafter"/>
</dbReference>
<dbReference type="Pfam" id="PF12738">
    <property type="entry name" value="PTCB-BRCT"/>
    <property type="match status" value="2"/>
</dbReference>
<feature type="region of interest" description="Disordered" evidence="1">
    <location>
        <begin position="417"/>
        <end position="439"/>
    </location>
</feature>
<evidence type="ECO:0000259" key="2">
    <source>
        <dbReference type="PROSITE" id="PS50172"/>
    </source>
</evidence>
<dbReference type="PROSITE" id="PS50172">
    <property type="entry name" value="BRCT"/>
    <property type="match status" value="3"/>
</dbReference>
<evidence type="ECO:0000256" key="1">
    <source>
        <dbReference type="SAM" id="MobiDB-lite"/>
    </source>
</evidence>
<proteinExistence type="predicted"/>
<dbReference type="InterPro" id="IPR053036">
    <property type="entry name" value="CellCycle_DNARepair_Reg"/>
</dbReference>
<organism evidence="3 4">
    <name type="scientific">Rhizopus oryzae</name>
    <name type="common">Mucormycosis agent</name>
    <name type="synonym">Rhizopus arrhizus var. delemar</name>
    <dbReference type="NCBI Taxonomy" id="64495"/>
    <lineage>
        <taxon>Eukaryota</taxon>
        <taxon>Fungi</taxon>
        <taxon>Fungi incertae sedis</taxon>
        <taxon>Mucoromycota</taxon>
        <taxon>Mucoromycotina</taxon>
        <taxon>Mucoromycetes</taxon>
        <taxon>Mucorales</taxon>
        <taxon>Mucorineae</taxon>
        <taxon>Rhizopodaceae</taxon>
        <taxon>Rhizopus</taxon>
    </lineage>
</organism>
<keyword evidence="4" id="KW-1185">Reference proteome</keyword>